<dbReference type="PANTHER" id="PTHR40074">
    <property type="entry name" value="O-ACETYLTRANSFERASE WECH"/>
    <property type="match status" value="1"/>
</dbReference>
<feature type="domain" description="Acyltransferase 3" evidence="8">
    <location>
        <begin position="10"/>
        <end position="340"/>
    </location>
</feature>
<name>A0ABX1XFQ0_9BACL</name>
<sequence length="354" mass="40195">MKLSKPKLSEIDIVRALAIFAVVLIHGTSSATQLPVGTGSQAFFFILNKASLFTVPLFIWISGLVLFYSYYDRWEPKMSRVFWTKRLQKILIPYVIWSIFYYLYNQFMFHGTIDVDAFHLFKLLLSGNASYHLYYIVIIVQFYALFPLMIAAIKRYKWLRRGLIPLGIGIQAASYTLHHWVIPLPEYATLCLSYTATFCFGAFMGIYYPTLVTWAIRYKRWIGIAVYVAGGAYVGMLLLQQYGLAMIENTWFELALLAYCLTIPLVCVPWARNQIGRGSRFSAFLSALGAASFGIYLVHPAILTLWDRVTPEPAPGRIWLYDVHTAAAVLIGLLGALLLTRGYARAVQKGSARR</sequence>
<keyword evidence="9" id="KW-0012">Acyltransferase</keyword>
<feature type="transmembrane region" description="Helical" evidence="7">
    <location>
        <begin position="187"/>
        <end position="209"/>
    </location>
</feature>
<comment type="caution">
    <text evidence="9">The sequence shown here is derived from an EMBL/GenBank/DDBJ whole genome shotgun (WGS) entry which is preliminary data.</text>
</comment>
<feature type="transmembrane region" description="Helical" evidence="7">
    <location>
        <begin position="283"/>
        <end position="306"/>
    </location>
</feature>
<feature type="transmembrane region" description="Helical" evidence="7">
    <location>
        <begin position="318"/>
        <end position="339"/>
    </location>
</feature>
<reference evidence="9 10" key="1">
    <citation type="submission" date="2019-10" db="EMBL/GenBank/DDBJ databases">
        <title>Description of Paenibacillus humi sp. nov.</title>
        <authorList>
            <person name="Carlier A."/>
            <person name="Qi S."/>
        </authorList>
    </citation>
    <scope>NUCLEOTIDE SEQUENCE [LARGE SCALE GENOMIC DNA]</scope>
    <source>
        <strain evidence="9 10">LMG 31461</strain>
    </source>
</reference>
<evidence type="ECO:0000256" key="6">
    <source>
        <dbReference type="ARBA" id="ARBA00023136"/>
    </source>
</evidence>
<feature type="transmembrane region" description="Helical" evidence="7">
    <location>
        <begin position="91"/>
        <end position="113"/>
    </location>
</feature>
<proteinExistence type="inferred from homology"/>
<keyword evidence="4 7" id="KW-0812">Transmembrane</keyword>
<feature type="transmembrane region" description="Helical" evidence="7">
    <location>
        <begin position="221"/>
        <end position="239"/>
    </location>
</feature>
<feature type="transmembrane region" description="Helical" evidence="7">
    <location>
        <begin position="163"/>
        <end position="181"/>
    </location>
</feature>
<evidence type="ECO:0000313" key="9">
    <source>
        <dbReference type="EMBL" id="NOU67244.1"/>
    </source>
</evidence>
<evidence type="ECO:0000313" key="10">
    <source>
        <dbReference type="Proteomes" id="UP000653578"/>
    </source>
</evidence>
<evidence type="ECO:0000256" key="2">
    <source>
        <dbReference type="ARBA" id="ARBA00007400"/>
    </source>
</evidence>
<feature type="transmembrane region" description="Helical" evidence="7">
    <location>
        <begin position="50"/>
        <end position="71"/>
    </location>
</feature>
<dbReference type="RefSeq" id="WP_171633975.1">
    <property type="nucleotide sequence ID" value="NZ_WHNY01000067.1"/>
</dbReference>
<keyword evidence="6 7" id="KW-0472">Membrane</keyword>
<dbReference type="GO" id="GO:0016746">
    <property type="term" value="F:acyltransferase activity"/>
    <property type="evidence" value="ECO:0007669"/>
    <property type="project" value="UniProtKB-KW"/>
</dbReference>
<accession>A0ABX1XFQ0</accession>
<dbReference type="InterPro" id="IPR002656">
    <property type="entry name" value="Acyl_transf_3_dom"/>
</dbReference>
<dbReference type="PANTHER" id="PTHR40074:SF2">
    <property type="entry name" value="O-ACETYLTRANSFERASE WECH"/>
    <property type="match status" value="1"/>
</dbReference>
<evidence type="ECO:0000256" key="5">
    <source>
        <dbReference type="ARBA" id="ARBA00022989"/>
    </source>
</evidence>
<feature type="transmembrane region" description="Helical" evidence="7">
    <location>
        <begin position="251"/>
        <end position="271"/>
    </location>
</feature>
<organism evidence="9 10">
    <name type="scientific">Paenibacillus plantarum</name>
    <dbReference type="NCBI Taxonomy" id="2654975"/>
    <lineage>
        <taxon>Bacteria</taxon>
        <taxon>Bacillati</taxon>
        <taxon>Bacillota</taxon>
        <taxon>Bacilli</taxon>
        <taxon>Bacillales</taxon>
        <taxon>Paenibacillaceae</taxon>
        <taxon>Paenibacillus</taxon>
    </lineage>
</organism>
<dbReference type="EMBL" id="WHNY01000067">
    <property type="protein sequence ID" value="NOU67244.1"/>
    <property type="molecule type" value="Genomic_DNA"/>
</dbReference>
<keyword evidence="9" id="KW-0808">Transferase</keyword>
<dbReference type="Pfam" id="PF01757">
    <property type="entry name" value="Acyl_transf_3"/>
    <property type="match status" value="1"/>
</dbReference>
<keyword evidence="5 7" id="KW-1133">Transmembrane helix</keyword>
<gene>
    <name evidence="9" type="ORF">GC096_24680</name>
</gene>
<evidence type="ECO:0000256" key="7">
    <source>
        <dbReference type="SAM" id="Phobius"/>
    </source>
</evidence>
<evidence type="ECO:0000256" key="3">
    <source>
        <dbReference type="ARBA" id="ARBA00022475"/>
    </source>
</evidence>
<keyword evidence="10" id="KW-1185">Reference proteome</keyword>
<evidence type="ECO:0000259" key="8">
    <source>
        <dbReference type="Pfam" id="PF01757"/>
    </source>
</evidence>
<feature type="transmembrane region" description="Helical" evidence="7">
    <location>
        <begin position="133"/>
        <end position="151"/>
    </location>
</feature>
<comment type="similarity">
    <text evidence="2">Belongs to the acyltransferase 3 family.</text>
</comment>
<dbReference type="Proteomes" id="UP000653578">
    <property type="component" value="Unassembled WGS sequence"/>
</dbReference>
<evidence type="ECO:0000256" key="1">
    <source>
        <dbReference type="ARBA" id="ARBA00004651"/>
    </source>
</evidence>
<evidence type="ECO:0000256" key="4">
    <source>
        <dbReference type="ARBA" id="ARBA00022692"/>
    </source>
</evidence>
<comment type="subcellular location">
    <subcellularLocation>
        <location evidence="1">Cell membrane</location>
        <topology evidence="1">Multi-pass membrane protein</topology>
    </subcellularLocation>
</comment>
<protein>
    <submittedName>
        <fullName evidence="9">Acyltransferase family protein</fullName>
    </submittedName>
</protein>
<keyword evidence="3" id="KW-1003">Cell membrane</keyword>